<evidence type="ECO:0000256" key="1">
    <source>
        <dbReference type="ARBA" id="ARBA00021390"/>
    </source>
</evidence>
<evidence type="ECO:0000256" key="4">
    <source>
        <dbReference type="ARBA" id="ARBA00023125"/>
    </source>
</evidence>
<name>A0ABS6T7L0_9ENTE</name>
<sequence>MLKQERQEKLLDLIQKHTYLSIVEIASRLDVSEMTIRRDITELAKQKKLTKLYGGAQKLDILDKELSTDEKIQTNVAQKKYIGKIINSLIPDHSIIFVGAGTTIYYALPEIQRKDLFVITNSLIAFTYLKENTNYRILLTGGEFSHTTEEFIGEVAVRSFDNLNIDLAFAATNGIFDNNVTTAQFDEGNVQNAAFKKAKTTCIVADSSKLGVSDIYTFTRLSDHDYLITDDGISDELVAHYSDYTKVLKEEIQ</sequence>
<feature type="domain" description="HTH deoR-type" evidence="7">
    <location>
        <begin position="3"/>
        <end position="58"/>
    </location>
</feature>
<evidence type="ECO:0000313" key="9">
    <source>
        <dbReference type="Proteomes" id="UP000774130"/>
    </source>
</evidence>
<dbReference type="RefSeq" id="WP_218324207.1">
    <property type="nucleotide sequence ID" value="NZ_JAHUZB010000001.1"/>
</dbReference>
<proteinExistence type="predicted"/>
<dbReference type="Proteomes" id="UP000774130">
    <property type="component" value="Unassembled WGS sequence"/>
</dbReference>
<evidence type="ECO:0000256" key="6">
    <source>
        <dbReference type="ARBA" id="ARBA00024937"/>
    </source>
</evidence>
<dbReference type="PROSITE" id="PS51000">
    <property type="entry name" value="HTH_DEOR_2"/>
    <property type="match status" value="1"/>
</dbReference>
<reference evidence="8 9" key="1">
    <citation type="submission" date="2021-06" db="EMBL/GenBank/DDBJ databases">
        <title>Enterococcus alishanensis sp. nov., a novel lactic acid bacterium isolated from fresh coffee beans.</title>
        <authorList>
            <person name="Chen Y.-S."/>
        </authorList>
    </citation>
    <scope>NUCLEOTIDE SEQUENCE [LARGE SCALE GENOMIC DNA]</scope>
    <source>
        <strain evidence="8 9">ALS3</strain>
    </source>
</reference>
<dbReference type="Pfam" id="PF00455">
    <property type="entry name" value="DeoRC"/>
    <property type="match status" value="1"/>
</dbReference>
<protein>
    <recommendedName>
        <fullName evidence="1">Lactose phosphotransferase system repressor</fullName>
    </recommendedName>
</protein>
<evidence type="ECO:0000313" key="8">
    <source>
        <dbReference type="EMBL" id="MBV7389135.1"/>
    </source>
</evidence>
<dbReference type="SMART" id="SM01134">
    <property type="entry name" value="DeoRC"/>
    <property type="match status" value="1"/>
</dbReference>
<dbReference type="InterPro" id="IPR018356">
    <property type="entry name" value="Tscrpt_reg_HTH_DeoR_CS"/>
</dbReference>
<dbReference type="SMART" id="SM00420">
    <property type="entry name" value="HTH_DEOR"/>
    <property type="match status" value="1"/>
</dbReference>
<dbReference type="InterPro" id="IPR001034">
    <property type="entry name" value="DeoR_HTH"/>
</dbReference>
<keyword evidence="2" id="KW-0678">Repressor</keyword>
<keyword evidence="9" id="KW-1185">Reference proteome</keyword>
<accession>A0ABS6T7L0</accession>
<keyword evidence="5" id="KW-0804">Transcription</keyword>
<dbReference type="Pfam" id="PF08220">
    <property type="entry name" value="HTH_DeoR"/>
    <property type="match status" value="1"/>
</dbReference>
<comment type="caution">
    <text evidence="8">The sequence shown here is derived from an EMBL/GenBank/DDBJ whole genome shotgun (WGS) entry which is preliminary data.</text>
</comment>
<evidence type="ECO:0000256" key="3">
    <source>
        <dbReference type="ARBA" id="ARBA00023015"/>
    </source>
</evidence>
<dbReference type="GO" id="GO:0003677">
    <property type="term" value="F:DNA binding"/>
    <property type="evidence" value="ECO:0007669"/>
    <property type="project" value="UniProtKB-KW"/>
</dbReference>
<gene>
    <name evidence="8" type="ORF">KUA55_00470</name>
</gene>
<dbReference type="PANTHER" id="PTHR30363:SF4">
    <property type="entry name" value="GLYCEROL-3-PHOSPHATE REGULON REPRESSOR"/>
    <property type="match status" value="1"/>
</dbReference>
<evidence type="ECO:0000259" key="7">
    <source>
        <dbReference type="PROSITE" id="PS51000"/>
    </source>
</evidence>
<keyword evidence="3" id="KW-0805">Transcription regulation</keyword>
<comment type="function">
    <text evidence="6">Repressor of the lactose catabolism operon. Galactose-6-phosphate is the inducer.</text>
</comment>
<evidence type="ECO:0000256" key="2">
    <source>
        <dbReference type="ARBA" id="ARBA00022491"/>
    </source>
</evidence>
<keyword evidence="4 8" id="KW-0238">DNA-binding</keyword>
<dbReference type="EMBL" id="JAHUZB010000001">
    <property type="protein sequence ID" value="MBV7389135.1"/>
    <property type="molecule type" value="Genomic_DNA"/>
</dbReference>
<dbReference type="InterPro" id="IPR050313">
    <property type="entry name" value="Carb_Metab_HTH_regulators"/>
</dbReference>
<dbReference type="InterPro" id="IPR014036">
    <property type="entry name" value="DeoR-like_C"/>
</dbReference>
<dbReference type="PROSITE" id="PS00894">
    <property type="entry name" value="HTH_DEOR_1"/>
    <property type="match status" value="1"/>
</dbReference>
<evidence type="ECO:0000256" key="5">
    <source>
        <dbReference type="ARBA" id="ARBA00023163"/>
    </source>
</evidence>
<organism evidence="8 9">
    <name type="scientific">Enterococcus alishanensis</name>
    <dbReference type="NCBI Taxonomy" id="1303817"/>
    <lineage>
        <taxon>Bacteria</taxon>
        <taxon>Bacillati</taxon>
        <taxon>Bacillota</taxon>
        <taxon>Bacilli</taxon>
        <taxon>Lactobacillales</taxon>
        <taxon>Enterococcaceae</taxon>
        <taxon>Enterococcus</taxon>
    </lineage>
</organism>
<dbReference type="PANTHER" id="PTHR30363">
    <property type="entry name" value="HTH-TYPE TRANSCRIPTIONAL REGULATOR SRLR-RELATED"/>
    <property type="match status" value="1"/>
</dbReference>